<organism evidence="1">
    <name type="scientific">Fusarium oxysporum Fo47</name>
    <dbReference type="NCBI Taxonomy" id="660027"/>
    <lineage>
        <taxon>Eukaryota</taxon>
        <taxon>Fungi</taxon>
        <taxon>Dikarya</taxon>
        <taxon>Ascomycota</taxon>
        <taxon>Pezizomycotina</taxon>
        <taxon>Sordariomycetes</taxon>
        <taxon>Hypocreomycetidae</taxon>
        <taxon>Hypocreales</taxon>
        <taxon>Nectriaceae</taxon>
        <taxon>Fusarium</taxon>
        <taxon>Fusarium oxysporum species complex</taxon>
    </lineage>
</organism>
<dbReference type="AlphaFoldDB" id="W9L186"/>
<reference evidence="1" key="1">
    <citation type="submission" date="2011-06" db="EMBL/GenBank/DDBJ databases">
        <title>The Genome Sequence of Fusarium oxysporum Fo47.</title>
        <authorList>
            <consortium name="The Broad Institute Genome Sequencing Platform"/>
            <person name="Ma L.-J."/>
            <person name="Gale L.R."/>
            <person name="Schwartz D.C."/>
            <person name="Zhou S."/>
            <person name="Corby-Kistler H."/>
            <person name="Young S.K."/>
            <person name="Zeng Q."/>
            <person name="Gargeya S."/>
            <person name="Fitzgerald M."/>
            <person name="Haas B."/>
            <person name="Abouelleil A."/>
            <person name="Alvarado L."/>
            <person name="Arachchi H.M."/>
            <person name="Berlin A."/>
            <person name="Brown A."/>
            <person name="Chapman S.B."/>
            <person name="Chen Z."/>
            <person name="Dunbar C."/>
            <person name="Freedman E."/>
            <person name="Gearin G."/>
            <person name="Gellesch M."/>
            <person name="Goldberg J."/>
            <person name="Griggs A."/>
            <person name="Gujja S."/>
            <person name="Heiman D."/>
            <person name="Howarth C."/>
            <person name="Larson L."/>
            <person name="Lui A."/>
            <person name="MacDonald P.J.P."/>
            <person name="Mehta T."/>
            <person name="Montmayeur A."/>
            <person name="Murphy C."/>
            <person name="Neiman D."/>
            <person name="Pearson M."/>
            <person name="Priest M."/>
            <person name="Roberts A."/>
            <person name="Saif S."/>
            <person name="Shea T."/>
            <person name="Shenoy N."/>
            <person name="Sisk P."/>
            <person name="Stolte C."/>
            <person name="Sykes S."/>
            <person name="Wortman J."/>
            <person name="Nusbaum C."/>
            <person name="Birren B."/>
        </authorList>
    </citation>
    <scope>NUCLEOTIDE SEQUENCE [LARGE SCALE GENOMIC DNA]</scope>
    <source>
        <strain evidence="1">Fo47</strain>
    </source>
</reference>
<evidence type="ECO:0000313" key="1">
    <source>
        <dbReference type="EMBL" id="EWZ50491.1"/>
    </source>
</evidence>
<dbReference type="VEuPathDB" id="FungiDB:FOZG_00986"/>
<accession>W9L186</accession>
<dbReference type="EMBL" id="JH717896">
    <property type="protein sequence ID" value="EWZ50491.1"/>
    <property type="molecule type" value="Genomic_DNA"/>
</dbReference>
<gene>
    <name evidence="1" type="ORF">FOZG_00986</name>
</gene>
<protein>
    <submittedName>
        <fullName evidence="1">Uncharacterized protein</fullName>
    </submittedName>
</protein>
<name>W9L186_FUSOX</name>
<sequence>MESLLQYKGCDVDENSGAITLAHWARHEANRRWAIITHPFTDMTAAPVDDQIAWGDADSIKYMDWWTDLVSVSNVD</sequence>
<dbReference type="HOGENOM" id="CLU_2654557_0_0_1"/>
<dbReference type="Proteomes" id="UP000030766">
    <property type="component" value="Unassembled WGS sequence"/>
</dbReference>
<proteinExistence type="predicted"/>
<reference evidence="1" key="2">
    <citation type="submission" date="2012-06" db="EMBL/GenBank/DDBJ databases">
        <title>Annotation of the Genome Sequence of Fusarium oxysporum Fo47.</title>
        <authorList>
            <consortium name="The Broad Institute Genomics Platform"/>
            <person name="Ma L.-J."/>
            <person name="Corby-Kistler H."/>
            <person name="Broz K."/>
            <person name="Gale L.R."/>
            <person name="Jonkers W."/>
            <person name="O'Donnell K."/>
            <person name="Ploetz R."/>
            <person name="Steinberg C."/>
            <person name="Schwartz D.C."/>
            <person name="VanEtten H."/>
            <person name="Zhou S."/>
            <person name="Young S.K."/>
            <person name="Zeng Q."/>
            <person name="Gargeya S."/>
            <person name="Fitzgerald M."/>
            <person name="Abouelleil A."/>
            <person name="Alvarado L."/>
            <person name="Chapman S.B."/>
            <person name="Gainer-Dewar J."/>
            <person name="Goldberg J."/>
            <person name="Griggs A."/>
            <person name="Gujja S."/>
            <person name="Hansen M."/>
            <person name="Howarth C."/>
            <person name="Imamovic A."/>
            <person name="Ireland A."/>
            <person name="Larimer J."/>
            <person name="McCowan C."/>
            <person name="Murphy C."/>
            <person name="Pearson M."/>
            <person name="Poon T.W."/>
            <person name="Priest M."/>
            <person name="Roberts A."/>
            <person name="Saif S."/>
            <person name="Shea T."/>
            <person name="Sykes S."/>
            <person name="Wortman J."/>
            <person name="Nusbaum C."/>
            <person name="Birren B."/>
        </authorList>
    </citation>
    <scope>NUCLEOTIDE SEQUENCE</scope>
    <source>
        <strain evidence="1">Fo47</strain>
    </source>
</reference>